<feature type="compositionally biased region" description="Basic and acidic residues" evidence="1">
    <location>
        <begin position="921"/>
        <end position="930"/>
    </location>
</feature>
<keyword evidence="4" id="KW-1185">Reference proteome</keyword>
<feature type="domain" description="PH" evidence="2">
    <location>
        <begin position="822"/>
        <end position="1078"/>
    </location>
</feature>
<feature type="compositionally biased region" description="Acidic residues" evidence="1">
    <location>
        <begin position="627"/>
        <end position="638"/>
    </location>
</feature>
<dbReference type="InterPro" id="IPR001849">
    <property type="entry name" value="PH_domain"/>
</dbReference>
<dbReference type="SMART" id="SM00233">
    <property type="entry name" value="PH"/>
    <property type="match status" value="1"/>
</dbReference>
<feature type="region of interest" description="Disordered" evidence="1">
    <location>
        <begin position="773"/>
        <end position="807"/>
    </location>
</feature>
<dbReference type="AlphaFoldDB" id="A0A1Y2BG48"/>
<proteinExistence type="predicted"/>
<feature type="compositionally biased region" description="Pro residues" evidence="1">
    <location>
        <begin position="790"/>
        <end position="800"/>
    </location>
</feature>
<feature type="compositionally biased region" description="Polar residues" evidence="1">
    <location>
        <begin position="110"/>
        <end position="148"/>
    </location>
</feature>
<dbReference type="STRING" id="71784.A0A1Y2BG48"/>
<feature type="compositionally biased region" description="Acidic residues" evidence="1">
    <location>
        <begin position="394"/>
        <end position="408"/>
    </location>
</feature>
<feature type="compositionally biased region" description="Low complexity" evidence="1">
    <location>
        <begin position="667"/>
        <end position="685"/>
    </location>
</feature>
<dbReference type="InterPro" id="IPR011993">
    <property type="entry name" value="PH-like_dom_sf"/>
</dbReference>
<accession>A0A1Y2BG48</accession>
<feature type="compositionally biased region" description="Low complexity" evidence="1">
    <location>
        <begin position="545"/>
        <end position="583"/>
    </location>
</feature>
<name>A0A1Y2BG48_9TREE</name>
<feature type="compositionally biased region" description="Low complexity" evidence="1">
    <location>
        <begin position="993"/>
        <end position="1013"/>
    </location>
</feature>
<evidence type="ECO:0000313" key="4">
    <source>
        <dbReference type="Proteomes" id="UP000193986"/>
    </source>
</evidence>
<feature type="compositionally biased region" description="Low complexity" evidence="1">
    <location>
        <begin position="304"/>
        <end position="315"/>
    </location>
</feature>
<dbReference type="EMBL" id="MCFC01000005">
    <property type="protein sequence ID" value="ORY33798.1"/>
    <property type="molecule type" value="Genomic_DNA"/>
</dbReference>
<reference evidence="3 4" key="1">
    <citation type="submission" date="2016-07" db="EMBL/GenBank/DDBJ databases">
        <title>Pervasive Adenine N6-methylation of Active Genes in Fungi.</title>
        <authorList>
            <consortium name="DOE Joint Genome Institute"/>
            <person name="Mondo S.J."/>
            <person name="Dannebaum R.O."/>
            <person name="Kuo R.C."/>
            <person name="Labutti K."/>
            <person name="Haridas S."/>
            <person name="Kuo A."/>
            <person name="Salamov A."/>
            <person name="Ahrendt S.R."/>
            <person name="Lipzen A."/>
            <person name="Sullivan W."/>
            <person name="Andreopoulos W.B."/>
            <person name="Clum A."/>
            <person name="Lindquist E."/>
            <person name="Daum C."/>
            <person name="Ramamoorthy G.K."/>
            <person name="Gryganskyi A."/>
            <person name="Culley D."/>
            <person name="Magnuson J.K."/>
            <person name="James T.Y."/>
            <person name="O'Malley M.A."/>
            <person name="Stajich J.E."/>
            <person name="Spatafora J.W."/>
            <person name="Visel A."/>
            <person name="Grigoriev I.V."/>
        </authorList>
    </citation>
    <scope>NUCLEOTIDE SEQUENCE [LARGE SCALE GENOMIC DNA]</scope>
    <source>
        <strain evidence="3 4">68-887.2</strain>
    </source>
</reference>
<feature type="compositionally biased region" description="Polar residues" evidence="1">
    <location>
        <begin position="504"/>
        <end position="541"/>
    </location>
</feature>
<feature type="region of interest" description="Disordered" evidence="1">
    <location>
        <begin position="1"/>
        <end position="739"/>
    </location>
</feature>
<feature type="compositionally biased region" description="Basic and acidic residues" evidence="1">
    <location>
        <begin position="177"/>
        <end position="187"/>
    </location>
</feature>
<feature type="region of interest" description="Disordered" evidence="1">
    <location>
        <begin position="1097"/>
        <end position="1136"/>
    </location>
</feature>
<dbReference type="PANTHER" id="PTHR37283">
    <property type="entry name" value="PH DOMAIN-CONTAINING PROTEIN YHR131C"/>
    <property type="match status" value="1"/>
</dbReference>
<feature type="compositionally biased region" description="Low complexity" evidence="1">
    <location>
        <begin position="449"/>
        <end position="462"/>
    </location>
</feature>
<feature type="compositionally biased region" description="Polar residues" evidence="1">
    <location>
        <begin position="227"/>
        <end position="245"/>
    </location>
</feature>
<organism evidence="3 4">
    <name type="scientific">Naematelia encephala</name>
    <dbReference type="NCBI Taxonomy" id="71784"/>
    <lineage>
        <taxon>Eukaryota</taxon>
        <taxon>Fungi</taxon>
        <taxon>Dikarya</taxon>
        <taxon>Basidiomycota</taxon>
        <taxon>Agaricomycotina</taxon>
        <taxon>Tremellomycetes</taxon>
        <taxon>Tremellales</taxon>
        <taxon>Naemateliaceae</taxon>
        <taxon>Naematelia</taxon>
    </lineage>
</organism>
<evidence type="ECO:0000259" key="2">
    <source>
        <dbReference type="PROSITE" id="PS50003"/>
    </source>
</evidence>
<dbReference type="PROSITE" id="PS50003">
    <property type="entry name" value="PH_DOMAIN"/>
    <property type="match status" value="1"/>
</dbReference>
<feature type="region of interest" description="Disordered" evidence="1">
    <location>
        <begin position="918"/>
        <end position="976"/>
    </location>
</feature>
<feature type="region of interest" description="Disordered" evidence="1">
    <location>
        <begin position="1141"/>
        <end position="1160"/>
    </location>
</feature>
<evidence type="ECO:0000313" key="3">
    <source>
        <dbReference type="EMBL" id="ORY33798.1"/>
    </source>
</evidence>
<evidence type="ECO:0000256" key="1">
    <source>
        <dbReference type="SAM" id="MobiDB-lite"/>
    </source>
</evidence>
<feature type="compositionally biased region" description="Basic and acidic residues" evidence="1">
    <location>
        <begin position="155"/>
        <end position="166"/>
    </location>
</feature>
<dbReference type="InParanoid" id="A0A1Y2BG48"/>
<feature type="compositionally biased region" description="Polar residues" evidence="1">
    <location>
        <begin position="340"/>
        <end position="356"/>
    </location>
</feature>
<feature type="compositionally biased region" description="Basic and acidic residues" evidence="1">
    <location>
        <begin position="264"/>
        <end position="274"/>
    </location>
</feature>
<feature type="compositionally biased region" description="Low complexity" evidence="1">
    <location>
        <begin position="248"/>
        <end position="262"/>
    </location>
</feature>
<feature type="compositionally biased region" description="Low complexity" evidence="1">
    <location>
        <begin position="955"/>
        <end position="976"/>
    </location>
</feature>
<feature type="compositionally biased region" description="Polar residues" evidence="1">
    <location>
        <begin position="469"/>
        <end position="485"/>
    </location>
</feature>
<gene>
    <name evidence="3" type="ORF">BCR39DRAFT_557023</name>
</gene>
<dbReference type="Proteomes" id="UP000193986">
    <property type="component" value="Unassembled WGS sequence"/>
</dbReference>
<feature type="compositionally biased region" description="Low complexity" evidence="1">
    <location>
        <begin position="639"/>
        <end position="653"/>
    </location>
</feature>
<feature type="compositionally biased region" description="Low complexity" evidence="1">
    <location>
        <begin position="45"/>
        <end position="54"/>
    </location>
</feature>
<dbReference type="Gene3D" id="2.30.29.30">
    <property type="entry name" value="Pleckstrin-homology domain (PH domain)/Phosphotyrosine-binding domain (PTB)"/>
    <property type="match status" value="1"/>
</dbReference>
<feature type="compositionally biased region" description="Low complexity" evidence="1">
    <location>
        <begin position="1103"/>
        <end position="1136"/>
    </location>
</feature>
<protein>
    <recommendedName>
        <fullName evidence="2">PH domain-containing protein</fullName>
    </recommendedName>
</protein>
<feature type="region of interest" description="Disordered" evidence="1">
    <location>
        <begin position="989"/>
        <end position="1015"/>
    </location>
</feature>
<dbReference type="SUPFAM" id="SSF50729">
    <property type="entry name" value="PH domain-like"/>
    <property type="match status" value="1"/>
</dbReference>
<dbReference type="PANTHER" id="PTHR37283:SF1">
    <property type="entry name" value="PH DOMAIN-CONTAINING PROTEIN YHR131C"/>
    <property type="match status" value="1"/>
</dbReference>
<dbReference type="OrthoDB" id="5865767at2759"/>
<feature type="compositionally biased region" description="Polar residues" evidence="1">
    <location>
        <begin position="293"/>
        <end position="303"/>
    </location>
</feature>
<sequence length="1160" mass="123216">MPSLFHKPRRSSEDISAAPAPDHSHFFHKRASIEVDQETPTPSPGGKLKSFLKSGGDGGHAKADALKKRLSSPSTIFKHTPDTERRPSVALDSLQNTSTVPAEQLLRNGPPSTTPAFNTSIFSNSASQSGANVPEGQQLNSSSWSPSYPTVLKNGRNDEISPDRDIPLSNGAVVNENVHRRSIERLDSLPVMKPSTPNARHPTALPTPPPSAETPGRDIVNGDRPQLSLNTGLTSAAPSAQPSRKSSTDSPSTLPDSSAPTPNGEHRSRPDMPFRKSTLIQSPPMPRPIKNLPTLQGWSGFNNTPGGPSTPGWGTLAKEGGPNTPGGMGWMSPATPRTPGLQSFPFSTQGVQVNQNKGKRQMTEEELRKARRAMPVMLREPSFKPLGHDQGGEAGDDDGETDEESETEMEGHADDDSEPETETDRGTAGRNKLLMTAMGLKGKGKGKARAASTSTTMSTMSTLQEEGDGSSSQNAATVSQSSTSRKPGGLVIDTKPPAPRSLWSLPTPTRQTAFVTEGSWTQFSSGTPGVTPRTPFTTSRDSSVRGTLSRGDSTTGSTRSTADSDGYFGSQPSTSSTHTPGSTVPANEPVVGKETGQETAASEVAGLGLGPIVSDPVESPPLHQDADGEDNDSEDSVDADSSAHGHASGSSVAQSPAVVPASLPQEPSSAAPQTPARPAPSARPSLYSQHSQSMIDLRPTVAIDSRPDPIRGMSKLETIPSREAVPSRIDLPPRGDLKGMKIGLPTPNEWATKPPPTPAAGFGQFFWAKERKDLEKPGMKRRKSADDVATPPPEYEPPHPGVVIPRPRDEEGREKLPGYWCAVHIEGNLLRKMEFSAPGQQSRDRSWKKAYFILHGTSLQVYKFDPHRFPVKEPMPPQLPIVTELDSEEYLHVHVPGEKRPSLPAPLSPAVAANAAAAARRASDAARRASDAAQHGRPRLGSIGSSPLANDARRTSSVSTTPSVGSGTGSAMTATSSLGEKNPAIFAAANAQPRRPSVSSVPPSTGSSTSSSSIASHFQQNHLMKQYTMQHAESGLAADYVKRKNVVRVRAEGEQFLLQTENAREVVDWIEAFQAATNVALDLDDRPMPKIITLPRRRRRRVPGAAGAAGAAAGTASVAGVVTSTEDTPEGNARAVEAAERADMERERMLAEDQARESVQ</sequence>
<comment type="caution">
    <text evidence="3">The sequence shown here is derived from an EMBL/GenBank/DDBJ whole genome shotgun (WGS) entry which is preliminary data.</text>
</comment>